<dbReference type="PANTHER" id="PTHR30487:SF0">
    <property type="entry name" value="PREPILIN LEADER PEPTIDASE_N-METHYLTRANSFERASE-RELATED"/>
    <property type="match status" value="1"/>
</dbReference>
<feature type="transmembrane region" description="Helical" evidence="2">
    <location>
        <begin position="28"/>
        <end position="46"/>
    </location>
</feature>
<keyword evidence="2" id="KW-0812">Transmembrane</keyword>
<evidence type="ECO:0000256" key="2">
    <source>
        <dbReference type="SAM" id="Phobius"/>
    </source>
</evidence>
<evidence type="ECO:0000259" key="3">
    <source>
        <dbReference type="Pfam" id="PF01478"/>
    </source>
</evidence>
<dbReference type="AlphaFoldDB" id="A0A3M6QTW3"/>
<name>A0A3M6QTW3_9BURK</name>
<dbReference type="InterPro" id="IPR050882">
    <property type="entry name" value="Prepilin_peptidase/N-MTase"/>
</dbReference>
<reference evidence="4 5" key="1">
    <citation type="submission" date="2018-10" db="EMBL/GenBank/DDBJ databases">
        <title>Draft genome of Cortibacter populi DSM10536.</title>
        <authorList>
            <person name="Bernier A.-M."/>
            <person name="Bernard K."/>
        </authorList>
    </citation>
    <scope>NUCLEOTIDE SEQUENCE [LARGE SCALE GENOMIC DNA]</scope>
    <source>
        <strain evidence="4 5">DSM 105136</strain>
    </source>
</reference>
<dbReference type="InterPro" id="IPR000045">
    <property type="entry name" value="Prepilin_IV_endopep_pep"/>
</dbReference>
<dbReference type="PANTHER" id="PTHR30487">
    <property type="entry name" value="TYPE 4 PREPILIN-LIKE PROTEINS LEADER PEPTIDE-PROCESSING ENZYME"/>
    <property type="match status" value="1"/>
</dbReference>
<keyword evidence="5" id="KW-1185">Reference proteome</keyword>
<accession>A0A3M6QTW3</accession>
<dbReference type="GO" id="GO:0005886">
    <property type="term" value="C:plasma membrane"/>
    <property type="evidence" value="ECO:0007669"/>
    <property type="project" value="TreeGrafter"/>
</dbReference>
<dbReference type="Pfam" id="PF01478">
    <property type="entry name" value="Peptidase_A24"/>
    <property type="match status" value="1"/>
</dbReference>
<comment type="caution">
    <text evidence="4">The sequence shown here is derived from an EMBL/GenBank/DDBJ whole genome shotgun (WGS) entry which is preliminary data.</text>
</comment>
<organism evidence="4 5">
    <name type="scientific">Corticibacter populi</name>
    <dbReference type="NCBI Taxonomy" id="1550736"/>
    <lineage>
        <taxon>Bacteria</taxon>
        <taxon>Pseudomonadati</taxon>
        <taxon>Pseudomonadota</taxon>
        <taxon>Betaproteobacteria</taxon>
        <taxon>Burkholderiales</taxon>
        <taxon>Comamonadaceae</taxon>
        <taxon>Corticibacter</taxon>
    </lineage>
</organism>
<evidence type="ECO:0000313" key="4">
    <source>
        <dbReference type="EMBL" id="RMX06311.1"/>
    </source>
</evidence>
<keyword evidence="2" id="KW-1133">Transmembrane helix</keyword>
<dbReference type="EMBL" id="RDQO01000002">
    <property type="protein sequence ID" value="RMX06311.1"/>
    <property type="molecule type" value="Genomic_DNA"/>
</dbReference>
<feature type="transmembrane region" description="Helical" evidence="2">
    <location>
        <begin position="159"/>
        <end position="176"/>
    </location>
</feature>
<dbReference type="GO" id="GO:0006465">
    <property type="term" value="P:signal peptide processing"/>
    <property type="evidence" value="ECO:0007669"/>
    <property type="project" value="TreeGrafter"/>
</dbReference>
<sequence>MFLGLPFLAWLIWLAAIAATDLRLRKVRNWMVLLGLATGLAALFSSAQPFQVSPWGGLLGAVVAFAALLPFYALGWMGAGDVKFAAVAGLWLGFSPALLAVWLIGSLLAGAHGLAVVLWRALQQRPVWLWLQAHITPLGRLTPPASLQLDFTSRHRSRSIPYAGYMAIAAIALVFWKGGMP</sequence>
<dbReference type="Gene3D" id="1.20.120.1220">
    <property type="match status" value="1"/>
</dbReference>
<evidence type="ECO:0000256" key="1">
    <source>
        <dbReference type="ARBA" id="ARBA00005801"/>
    </source>
</evidence>
<dbReference type="OrthoDB" id="5953125at2"/>
<proteinExistence type="inferred from homology"/>
<feature type="domain" description="Prepilin type IV endopeptidase peptidase" evidence="3">
    <location>
        <begin position="10"/>
        <end position="113"/>
    </location>
</feature>
<gene>
    <name evidence="4" type="ORF">D8I35_07110</name>
</gene>
<dbReference type="GO" id="GO:0004190">
    <property type="term" value="F:aspartic-type endopeptidase activity"/>
    <property type="evidence" value="ECO:0007669"/>
    <property type="project" value="InterPro"/>
</dbReference>
<comment type="similarity">
    <text evidence="1">Belongs to the peptidase A24 family.</text>
</comment>
<feature type="transmembrane region" description="Helical" evidence="2">
    <location>
        <begin position="58"/>
        <end position="79"/>
    </location>
</feature>
<protein>
    <submittedName>
        <fullName evidence="4">Prepilin peptidase</fullName>
    </submittedName>
</protein>
<feature type="transmembrane region" description="Helical" evidence="2">
    <location>
        <begin position="99"/>
        <end position="122"/>
    </location>
</feature>
<evidence type="ECO:0000313" key="5">
    <source>
        <dbReference type="Proteomes" id="UP000278006"/>
    </source>
</evidence>
<dbReference type="Proteomes" id="UP000278006">
    <property type="component" value="Unassembled WGS sequence"/>
</dbReference>
<keyword evidence="2" id="KW-0472">Membrane</keyword>